<name>A0ABY9Z2X4_9GAMM</name>
<accession>A0ABY9Z2X4</accession>
<gene>
    <name evidence="2" type="ORF">P1P91_05885</name>
</gene>
<feature type="compositionally biased region" description="Acidic residues" evidence="1">
    <location>
        <begin position="243"/>
        <end position="255"/>
    </location>
</feature>
<sequence length="255" mass="28118">MPQWTALSATAHRDKRLLPRDGYRHAAHDPVVPVLLAELNRLIPHYALGFITRADAYLPVALLSLDGERNLYVAPDGRWIGSYVPALMRSYPFALADGQEGNKILAVDVERLSDDGGEPLFEDGEPSATVQQTLDFLQQCEANRQQTQAATQALQQAGVIAQWPLTIQRHGEDAEPKAVKGLYRIDEAALNALDAETLATLQGAPLALAYAQMFSTAQLEQLSERDKRLKDTGDVPENLDGFFGEDDDELSFDFD</sequence>
<feature type="region of interest" description="Disordered" evidence="1">
    <location>
        <begin position="226"/>
        <end position="255"/>
    </location>
</feature>
<organism evidence="2 3">
    <name type="scientific">Halomonas piscis</name>
    <dbReference type="NCBI Taxonomy" id="3031727"/>
    <lineage>
        <taxon>Bacteria</taxon>
        <taxon>Pseudomonadati</taxon>
        <taxon>Pseudomonadota</taxon>
        <taxon>Gammaproteobacteria</taxon>
        <taxon>Oceanospirillales</taxon>
        <taxon>Halomonadaceae</taxon>
        <taxon>Halomonas</taxon>
    </lineage>
</organism>
<reference evidence="2 3" key="1">
    <citation type="submission" date="2023-03" db="EMBL/GenBank/DDBJ databases">
        <title>Halomonas sp. nov., isolated from Korean tranditional fermented seafood 'Jeotgal'.</title>
        <authorList>
            <person name="Kim B."/>
            <person name="Shin N.-R."/>
        </authorList>
    </citation>
    <scope>NUCLEOTIDE SEQUENCE [LARGE SCALE GENOMIC DNA]</scope>
    <source>
        <strain evidence="2 3">SG2L-4</strain>
    </source>
</reference>
<evidence type="ECO:0000256" key="1">
    <source>
        <dbReference type="SAM" id="MobiDB-lite"/>
    </source>
</evidence>
<dbReference type="RefSeq" id="WP_311885184.1">
    <property type="nucleotide sequence ID" value="NZ_CP119391.1"/>
</dbReference>
<protein>
    <submittedName>
        <fullName evidence="2">SapC family protein</fullName>
    </submittedName>
</protein>
<dbReference type="Proteomes" id="UP001301869">
    <property type="component" value="Chromosome"/>
</dbReference>
<dbReference type="InterPro" id="IPR010836">
    <property type="entry name" value="SapC"/>
</dbReference>
<dbReference type="EMBL" id="CP119391">
    <property type="protein sequence ID" value="WNK21203.1"/>
    <property type="molecule type" value="Genomic_DNA"/>
</dbReference>
<evidence type="ECO:0000313" key="3">
    <source>
        <dbReference type="Proteomes" id="UP001301869"/>
    </source>
</evidence>
<keyword evidence="3" id="KW-1185">Reference proteome</keyword>
<dbReference type="Pfam" id="PF07277">
    <property type="entry name" value="SapC"/>
    <property type="match status" value="1"/>
</dbReference>
<proteinExistence type="predicted"/>
<evidence type="ECO:0000313" key="2">
    <source>
        <dbReference type="EMBL" id="WNK21203.1"/>
    </source>
</evidence>